<dbReference type="PROSITE" id="PS50885">
    <property type="entry name" value="HAMP"/>
    <property type="match status" value="1"/>
</dbReference>
<feature type="domain" description="HAMP" evidence="5">
    <location>
        <begin position="198"/>
        <end position="250"/>
    </location>
</feature>
<dbReference type="Gene3D" id="3.30.450.20">
    <property type="entry name" value="PAS domain"/>
    <property type="match status" value="2"/>
</dbReference>
<name>A0A7D4BD21_9BACT</name>
<gene>
    <name evidence="6" type="ORF">FHG85_01300</name>
</gene>
<dbReference type="SUPFAM" id="SSF158472">
    <property type="entry name" value="HAMP domain-like"/>
    <property type="match status" value="1"/>
</dbReference>
<evidence type="ECO:0000259" key="3">
    <source>
        <dbReference type="PROSITE" id="PS50112"/>
    </source>
</evidence>
<dbReference type="InterPro" id="IPR035965">
    <property type="entry name" value="PAS-like_dom_sf"/>
</dbReference>
<feature type="domain" description="PAC" evidence="4">
    <location>
        <begin position="578"/>
        <end position="630"/>
    </location>
</feature>
<dbReference type="Proteomes" id="UP000500961">
    <property type="component" value="Chromosome"/>
</dbReference>
<dbReference type="AlphaFoldDB" id="A0A7D4BD21"/>
<dbReference type="SUPFAM" id="SSF55781">
    <property type="entry name" value="GAF domain-like"/>
    <property type="match status" value="1"/>
</dbReference>
<dbReference type="Gene3D" id="3.30.450.40">
    <property type="match status" value="1"/>
</dbReference>
<dbReference type="InterPro" id="IPR052155">
    <property type="entry name" value="Biofilm_reg_signaling"/>
</dbReference>
<dbReference type="InterPro" id="IPR003018">
    <property type="entry name" value="GAF"/>
</dbReference>
<dbReference type="InterPro" id="IPR013656">
    <property type="entry name" value="PAS_4"/>
</dbReference>
<feature type="coiled-coil region" evidence="1">
    <location>
        <begin position="466"/>
        <end position="514"/>
    </location>
</feature>
<feature type="domain" description="PAS" evidence="3">
    <location>
        <begin position="524"/>
        <end position="576"/>
    </location>
</feature>
<evidence type="ECO:0000256" key="1">
    <source>
        <dbReference type="SAM" id="Coils"/>
    </source>
</evidence>
<dbReference type="Pfam" id="PF00672">
    <property type="entry name" value="HAMP"/>
    <property type="match status" value="1"/>
</dbReference>
<dbReference type="PROSITE" id="PS50112">
    <property type="entry name" value="PAS"/>
    <property type="match status" value="1"/>
</dbReference>
<dbReference type="GO" id="GO:0016020">
    <property type="term" value="C:membrane"/>
    <property type="evidence" value="ECO:0007669"/>
    <property type="project" value="InterPro"/>
</dbReference>
<sequence length="791" mass="90232">MKVFANLKLAQKIQLTIIPLMVVLFIIAGLSVNYLATKRTLNNAIKDANIYLDKLIEIASIIDNKTGNGLSSNDLFELKPYFSKAAYFQTDYPAIISRNGEYLLHITNQGGRLPVNVIKQIKSSKSKEGSVTFYDLSTTNSKKKILVYKYYKPFNAYFAIAINPDEVVGQVKSNRLLMFLLLLIASALTTVVVIRILKPTTKQLNKLVARLNMLSEGDLPPKIEINEKNEIGTLSSSLNKLIDGLRNTTEFARHIEQDKLDYEFKPLSNKDQLGHALLQMRESLKKAKIEDEKRKIQDENRSWFNAGLAKFGDILRQNNNNLSNLADSVIQNLVTYLDANQGGIFMLRENDSEKHLDLLSSFAYNRKKFIQKTIHLGEGLVGTCAVERQTIYLKEIPENYITITSGLGEATPRSLLIVPLKLEDEIFGVIELASFNEFTDLQIEFVEKVSESIASTLNSVRNSIRTQELLEQSQQQREEMAAQEEEMRQNMEEMQATQEEMQRKNLELEIINSAINQSLVSCSLNEDGVILGANIIFQDMLGYDAQLLEGTMFENLIDENERPEFQKLWQSVLNGNSINTTLHLFGKNNIERYILATISPGFDSMGILIKILLIGHDITETKKLELMTQKQAKEIEKNILQIKKEQEISALRQKETETLLKALDQNCLVTIIEPDGLISYINNKNVEVLGDKKEVIENRYLQDIDYTAKHKPKEFKRFWSALLKGQKQTREFSLKVGDTVRWVQENYTPIIDQNGNLYKIINIGLDITESKQKEEELNKAIELLKKQIKNK</sequence>
<dbReference type="InterPro" id="IPR000014">
    <property type="entry name" value="PAS"/>
</dbReference>
<evidence type="ECO:0000313" key="7">
    <source>
        <dbReference type="Proteomes" id="UP000500961"/>
    </source>
</evidence>
<organism evidence="6 7">
    <name type="scientific">Tenuifilum thalassicum</name>
    <dbReference type="NCBI Taxonomy" id="2590900"/>
    <lineage>
        <taxon>Bacteria</taxon>
        <taxon>Pseudomonadati</taxon>
        <taxon>Bacteroidota</taxon>
        <taxon>Bacteroidia</taxon>
        <taxon>Bacteroidales</taxon>
        <taxon>Tenuifilaceae</taxon>
        <taxon>Tenuifilum</taxon>
    </lineage>
</organism>
<protein>
    <submittedName>
        <fullName evidence="6">PAS domain S-box protein</fullName>
    </submittedName>
</protein>
<dbReference type="GO" id="GO:0007165">
    <property type="term" value="P:signal transduction"/>
    <property type="evidence" value="ECO:0007669"/>
    <property type="project" value="InterPro"/>
</dbReference>
<dbReference type="CDD" id="cd06225">
    <property type="entry name" value="HAMP"/>
    <property type="match status" value="1"/>
</dbReference>
<feature type="domain" description="PAC" evidence="4">
    <location>
        <begin position="725"/>
        <end position="779"/>
    </location>
</feature>
<evidence type="ECO:0000259" key="5">
    <source>
        <dbReference type="PROSITE" id="PS50885"/>
    </source>
</evidence>
<dbReference type="PROSITE" id="PS50113">
    <property type="entry name" value="PAC"/>
    <property type="match status" value="2"/>
</dbReference>
<dbReference type="RefSeq" id="WP_173072474.1">
    <property type="nucleotide sequence ID" value="NZ_CP041345.1"/>
</dbReference>
<keyword evidence="7" id="KW-1185">Reference proteome</keyword>
<dbReference type="InterPro" id="IPR029016">
    <property type="entry name" value="GAF-like_dom_sf"/>
</dbReference>
<evidence type="ECO:0000259" key="4">
    <source>
        <dbReference type="PROSITE" id="PS50113"/>
    </source>
</evidence>
<keyword evidence="2" id="KW-0472">Membrane</keyword>
<dbReference type="NCBIfam" id="TIGR00229">
    <property type="entry name" value="sensory_box"/>
    <property type="match status" value="2"/>
</dbReference>
<dbReference type="Gene3D" id="6.10.340.10">
    <property type="match status" value="1"/>
</dbReference>
<proteinExistence type="predicted"/>
<dbReference type="SMART" id="SM00091">
    <property type="entry name" value="PAS"/>
    <property type="match status" value="1"/>
</dbReference>
<dbReference type="Pfam" id="PF13185">
    <property type="entry name" value="GAF_2"/>
    <property type="match status" value="1"/>
</dbReference>
<feature type="transmembrane region" description="Helical" evidence="2">
    <location>
        <begin position="176"/>
        <end position="197"/>
    </location>
</feature>
<dbReference type="InterPro" id="IPR003660">
    <property type="entry name" value="HAMP_dom"/>
</dbReference>
<dbReference type="PANTHER" id="PTHR44757">
    <property type="entry name" value="DIGUANYLATE CYCLASE DGCP"/>
    <property type="match status" value="1"/>
</dbReference>
<evidence type="ECO:0000313" key="6">
    <source>
        <dbReference type="EMBL" id="QKG78958.1"/>
    </source>
</evidence>
<dbReference type="PANTHER" id="PTHR44757:SF2">
    <property type="entry name" value="BIOFILM ARCHITECTURE MAINTENANCE PROTEIN MBAA"/>
    <property type="match status" value="1"/>
</dbReference>
<evidence type="ECO:0000256" key="2">
    <source>
        <dbReference type="SAM" id="Phobius"/>
    </source>
</evidence>
<dbReference type="SMART" id="SM00065">
    <property type="entry name" value="GAF"/>
    <property type="match status" value="1"/>
</dbReference>
<dbReference type="KEGG" id="ttz:FHG85_01300"/>
<accession>A0A7D4BD21</accession>
<keyword evidence="2" id="KW-0812">Transmembrane</keyword>
<dbReference type="SMART" id="SM00304">
    <property type="entry name" value="HAMP"/>
    <property type="match status" value="1"/>
</dbReference>
<dbReference type="SMART" id="SM00086">
    <property type="entry name" value="PAC"/>
    <property type="match status" value="2"/>
</dbReference>
<feature type="transmembrane region" description="Helical" evidence="2">
    <location>
        <begin position="13"/>
        <end position="36"/>
    </location>
</feature>
<dbReference type="EMBL" id="CP041345">
    <property type="protein sequence ID" value="QKG78958.1"/>
    <property type="molecule type" value="Genomic_DNA"/>
</dbReference>
<dbReference type="InterPro" id="IPR000700">
    <property type="entry name" value="PAS-assoc_C"/>
</dbReference>
<dbReference type="InterPro" id="IPR001610">
    <property type="entry name" value="PAC"/>
</dbReference>
<reference evidence="6 7" key="1">
    <citation type="submission" date="2019-07" db="EMBL/GenBank/DDBJ databases">
        <title>Thalassofilum flectens gen. nov., sp. nov., a novel moderate thermophilic anaerobe from a shallow sea hot spring in Kunashir Island (Russia), representing a new family in the order Bacteroidales, and proposal of Thalassofilacea fam. nov.</title>
        <authorList>
            <person name="Kochetkova T.V."/>
            <person name="Podosokorskaya O.A."/>
            <person name="Novikov A."/>
            <person name="Elcheninov A.G."/>
            <person name="Toshchakov S.V."/>
            <person name="Kublanov I.V."/>
        </authorList>
    </citation>
    <scope>NUCLEOTIDE SEQUENCE [LARGE SCALE GENOMIC DNA]</scope>
    <source>
        <strain evidence="6 7">38-H</strain>
    </source>
</reference>
<dbReference type="Pfam" id="PF08448">
    <property type="entry name" value="PAS_4"/>
    <property type="match status" value="2"/>
</dbReference>
<dbReference type="SUPFAM" id="SSF55785">
    <property type="entry name" value="PYP-like sensor domain (PAS domain)"/>
    <property type="match status" value="2"/>
</dbReference>
<dbReference type="CDD" id="cd00130">
    <property type="entry name" value="PAS"/>
    <property type="match status" value="2"/>
</dbReference>
<keyword evidence="1" id="KW-0175">Coiled coil</keyword>
<keyword evidence="2" id="KW-1133">Transmembrane helix</keyword>